<name>A0A0B1SC02_OESDE</name>
<dbReference type="Pfam" id="PF16544">
    <property type="entry name" value="STAR_dimer"/>
    <property type="match status" value="1"/>
</dbReference>
<feature type="compositionally biased region" description="Low complexity" evidence="1">
    <location>
        <begin position="45"/>
        <end position="54"/>
    </location>
</feature>
<evidence type="ECO:0000256" key="1">
    <source>
        <dbReference type="SAM" id="MobiDB-lite"/>
    </source>
</evidence>
<evidence type="ECO:0000313" key="4">
    <source>
        <dbReference type="Proteomes" id="UP000053660"/>
    </source>
</evidence>
<dbReference type="InterPro" id="IPR032377">
    <property type="entry name" value="STAR_dimer"/>
</dbReference>
<feature type="domain" description="STAR protein homodimerisation region" evidence="2">
    <location>
        <begin position="86"/>
        <end position="116"/>
    </location>
</feature>
<dbReference type="EMBL" id="KN599799">
    <property type="protein sequence ID" value="KHJ80735.1"/>
    <property type="molecule type" value="Genomic_DNA"/>
</dbReference>
<dbReference type="Proteomes" id="UP000053660">
    <property type="component" value="Unassembled WGS sequence"/>
</dbReference>
<proteinExistence type="predicted"/>
<accession>A0A0B1SC02</accession>
<dbReference type="OrthoDB" id="6766749at2759"/>
<sequence>MHSCPAYPYRSSYAVSGSPLRGYHSLARHDDNVFPSLSSARSSSSRCRRLSSAAGDCRPKSNGSDGRKSPSFGSGSPDGASHMDCSLEYLADLVKEKKDLEMFGDNFQHVDRLLSEGMFERSKREVSRKTGFAEQGHFSYRNKTIRCTETRR</sequence>
<keyword evidence="4" id="KW-1185">Reference proteome</keyword>
<dbReference type="AlphaFoldDB" id="A0A0B1SC02"/>
<organism evidence="3 4">
    <name type="scientific">Oesophagostomum dentatum</name>
    <name type="common">Nodular worm</name>
    <dbReference type="NCBI Taxonomy" id="61180"/>
    <lineage>
        <taxon>Eukaryota</taxon>
        <taxon>Metazoa</taxon>
        <taxon>Ecdysozoa</taxon>
        <taxon>Nematoda</taxon>
        <taxon>Chromadorea</taxon>
        <taxon>Rhabditida</taxon>
        <taxon>Rhabditina</taxon>
        <taxon>Rhabditomorpha</taxon>
        <taxon>Strongyloidea</taxon>
        <taxon>Strongylidae</taxon>
        <taxon>Oesophagostomum</taxon>
    </lineage>
</organism>
<dbReference type="Gene3D" id="1.20.5.4010">
    <property type="match status" value="1"/>
</dbReference>
<evidence type="ECO:0000259" key="2">
    <source>
        <dbReference type="Pfam" id="PF16544"/>
    </source>
</evidence>
<feature type="region of interest" description="Disordered" evidence="1">
    <location>
        <begin position="45"/>
        <end position="79"/>
    </location>
</feature>
<protein>
    <recommendedName>
        <fullName evidence="2">STAR protein homodimerisation region domain-containing protein</fullName>
    </recommendedName>
</protein>
<gene>
    <name evidence="3" type="ORF">OESDEN_19586</name>
</gene>
<evidence type="ECO:0000313" key="3">
    <source>
        <dbReference type="EMBL" id="KHJ80735.1"/>
    </source>
</evidence>
<reference evidence="3 4" key="1">
    <citation type="submission" date="2014-03" db="EMBL/GenBank/DDBJ databases">
        <title>Draft genome of the hookworm Oesophagostomum dentatum.</title>
        <authorList>
            <person name="Mitreva M."/>
        </authorList>
    </citation>
    <scope>NUCLEOTIDE SEQUENCE [LARGE SCALE GENOMIC DNA]</scope>
    <source>
        <strain evidence="3 4">OD-Hann</strain>
    </source>
</reference>